<organism evidence="1 2">
    <name type="scientific">Paenibacillus urinalis</name>
    <dbReference type="NCBI Taxonomy" id="521520"/>
    <lineage>
        <taxon>Bacteria</taxon>
        <taxon>Bacillati</taxon>
        <taxon>Bacillota</taxon>
        <taxon>Bacilli</taxon>
        <taxon>Bacillales</taxon>
        <taxon>Paenibacillaceae</taxon>
        <taxon>Paenibacillus</taxon>
    </lineage>
</organism>
<accession>A0ABY7XDJ6</accession>
<keyword evidence="2" id="KW-1185">Reference proteome</keyword>
<proteinExistence type="predicted"/>
<evidence type="ECO:0000313" key="1">
    <source>
        <dbReference type="EMBL" id="WDI03673.1"/>
    </source>
</evidence>
<reference evidence="1 2" key="1">
    <citation type="submission" date="2023-02" db="EMBL/GenBank/DDBJ databases">
        <title>Pathogen: clinical or host-associated sample.</title>
        <authorList>
            <person name="Hergert J."/>
            <person name="Casey R."/>
            <person name="Wagner J."/>
            <person name="Young E.L."/>
            <person name="Oakeson K.F."/>
        </authorList>
    </citation>
    <scope>NUCLEOTIDE SEQUENCE [LARGE SCALE GENOMIC DNA]</scope>
    <source>
        <strain evidence="1 2">2022CK-00829</strain>
    </source>
</reference>
<evidence type="ECO:0000313" key="2">
    <source>
        <dbReference type="Proteomes" id="UP001221519"/>
    </source>
</evidence>
<name>A0ABY7XDJ6_9BACL</name>
<gene>
    <name evidence="1" type="ORF">PUW25_06875</name>
</gene>
<dbReference type="Proteomes" id="UP001221519">
    <property type="component" value="Chromosome"/>
</dbReference>
<sequence length="265" mass="31363">MIEKVVFKTHSNLINNANQVHEDVLKQESYTIKDNKIIKREILNSGLNVKEIPFELKSIKEVILANIEVQFALYQFYIMYRAVGNKAEHSQAQYGGELQIPNNNDPVNHQLICELLSIFDNIRVVYKKSTIHIQINMVRMDTKKKILGIYKTLYEESRLNSFILSFLSKDRYHLYESHSNMITYKYRPNRDQLMGIEVNEEELSFINSIYKHLTLAPYIMFYFVGWTEEEVRTSEELQKLAKHFNKIAFLSKEDQFVSQMLIIYN</sequence>
<dbReference type="EMBL" id="CP118108">
    <property type="protein sequence ID" value="WDI03673.1"/>
    <property type="molecule type" value="Genomic_DNA"/>
</dbReference>
<dbReference type="RefSeq" id="WP_274336833.1">
    <property type="nucleotide sequence ID" value="NZ_CP118106.1"/>
</dbReference>
<protein>
    <submittedName>
        <fullName evidence="1">Uncharacterized protein</fullName>
    </submittedName>
</protein>